<feature type="transmembrane region" description="Helical" evidence="1">
    <location>
        <begin position="26"/>
        <end position="47"/>
    </location>
</feature>
<keyword evidence="1" id="KW-0812">Transmembrane</keyword>
<keyword evidence="1" id="KW-1133">Transmembrane helix</keyword>
<dbReference type="EMBL" id="CYZX01000007">
    <property type="protein sequence ID" value="CUO30900.1"/>
    <property type="molecule type" value="Genomic_DNA"/>
</dbReference>
<sequence length="185" mass="21098">MIETILIAFIVSKIKGFDIKPLFKTWTIYPTILLELLYLIGQAMIFLENYEAIRYMGVMKSAYLCSYLFLVFKYEIYWSAIIGAVFTLLGGLLNDIVIKANGGFMPVYPTISCLTGYVNKDTLNLVDNLHILGSEATKFKILTDYIDLGYSILSIGDVLIRIFVFLIIFNSIRKINVQTKEELKC</sequence>
<name>A0A174E4C9_9CLOT</name>
<evidence type="ECO:0000313" key="3">
    <source>
        <dbReference type="Proteomes" id="UP000095594"/>
    </source>
</evidence>
<evidence type="ECO:0000313" key="2">
    <source>
        <dbReference type="EMBL" id="CUO30900.1"/>
    </source>
</evidence>
<feature type="transmembrane region" description="Helical" evidence="1">
    <location>
        <begin position="148"/>
        <end position="169"/>
    </location>
</feature>
<dbReference type="InterPro" id="IPR035168">
    <property type="entry name" value="DUF5317"/>
</dbReference>
<reference evidence="2 3" key="1">
    <citation type="submission" date="2015-09" db="EMBL/GenBank/DDBJ databases">
        <authorList>
            <consortium name="Pathogen Informatics"/>
        </authorList>
    </citation>
    <scope>NUCLEOTIDE SEQUENCE [LARGE SCALE GENOMIC DNA]</scope>
    <source>
        <strain evidence="2 3">2789STDY5834856</strain>
    </source>
</reference>
<keyword evidence="1" id="KW-0472">Membrane</keyword>
<organism evidence="2 3">
    <name type="scientific">Clostridium disporicum</name>
    <dbReference type="NCBI Taxonomy" id="84024"/>
    <lineage>
        <taxon>Bacteria</taxon>
        <taxon>Bacillati</taxon>
        <taxon>Bacillota</taxon>
        <taxon>Clostridia</taxon>
        <taxon>Eubacteriales</taxon>
        <taxon>Clostridiaceae</taxon>
        <taxon>Clostridium</taxon>
    </lineage>
</organism>
<feature type="transmembrane region" description="Helical" evidence="1">
    <location>
        <begin position="67"/>
        <end position="89"/>
    </location>
</feature>
<dbReference type="OrthoDB" id="1906557at2"/>
<dbReference type="Pfam" id="PF17248">
    <property type="entry name" value="DUF5317"/>
    <property type="match status" value="1"/>
</dbReference>
<dbReference type="AlphaFoldDB" id="A0A174E4C9"/>
<dbReference type="Proteomes" id="UP000095594">
    <property type="component" value="Unassembled WGS sequence"/>
</dbReference>
<dbReference type="RefSeq" id="WP_055264925.1">
    <property type="nucleotide sequence ID" value="NZ_CABIXQ010000007.1"/>
</dbReference>
<evidence type="ECO:0000256" key="1">
    <source>
        <dbReference type="SAM" id="Phobius"/>
    </source>
</evidence>
<proteinExistence type="predicted"/>
<protein>
    <submittedName>
        <fullName evidence="2">Uncharacterized protein</fullName>
    </submittedName>
</protein>
<accession>A0A174E4C9</accession>
<gene>
    <name evidence="2" type="ORF">ERS852471_01328</name>
</gene>